<reference evidence="8" key="1">
    <citation type="journal article" date="2015" name="PeerJ">
        <title>First genomic representation of candidate bacterial phylum KSB3 points to enhanced environmental sensing as a trigger of wastewater bulking.</title>
        <authorList>
            <person name="Sekiguchi Y."/>
            <person name="Ohashi A."/>
            <person name="Parks D.H."/>
            <person name="Yamauchi T."/>
            <person name="Tyson G.W."/>
            <person name="Hugenholtz P."/>
        </authorList>
    </citation>
    <scope>NUCLEOTIDE SEQUENCE [LARGE SCALE GENOMIC DNA]</scope>
</reference>
<comment type="subcellular location">
    <subcellularLocation>
        <location evidence="6">Cell membrane</location>
        <topology evidence="6">Multi-pass membrane protein</topology>
    </subcellularLocation>
    <subcellularLocation>
        <location evidence="1">Membrane</location>
        <topology evidence="1">Multi-pass membrane protein</topology>
    </subcellularLocation>
</comment>
<dbReference type="Pfam" id="PF00950">
    <property type="entry name" value="ABC-3"/>
    <property type="match status" value="1"/>
</dbReference>
<feature type="transmembrane region" description="Helical" evidence="7">
    <location>
        <begin position="62"/>
        <end position="79"/>
    </location>
</feature>
<keyword evidence="9" id="KW-1185">Reference proteome</keyword>
<feature type="transmembrane region" description="Helical" evidence="7">
    <location>
        <begin position="244"/>
        <end position="262"/>
    </location>
</feature>
<accession>A0A0S6VU42</accession>
<keyword evidence="5 7" id="KW-0472">Membrane</keyword>
<evidence type="ECO:0000256" key="2">
    <source>
        <dbReference type="ARBA" id="ARBA00008034"/>
    </source>
</evidence>
<dbReference type="Proteomes" id="UP000030700">
    <property type="component" value="Unassembled WGS sequence"/>
</dbReference>
<name>A0A0S6VU42_9BACT</name>
<evidence type="ECO:0000313" key="9">
    <source>
        <dbReference type="Proteomes" id="UP000030700"/>
    </source>
</evidence>
<dbReference type="InterPro" id="IPR037294">
    <property type="entry name" value="ABC_BtuC-like"/>
</dbReference>
<evidence type="ECO:0000256" key="7">
    <source>
        <dbReference type="SAM" id="Phobius"/>
    </source>
</evidence>
<dbReference type="PANTHER" id="PTHR30477">
    <property type="entry name" value="ABC-TRANSPORTER METAL-BINDING PROTEIN"/>
    <property type="match status" value="1"/>
</dbReference>
<evidence type="ECO:0000256" key="3">
    <source>
        <dbReference type="ARBA" id="ARBA00022692"/>
    </source>
</evidence>
<evidence type="ECO:0000256" key="6">
    <source>
        <dbReference type="RuleBase" id="RU003943"/>
    </source>
</evidence>
<dbReference type="SUPFAM" id="SSF81345">
    <property type="entry name" value="ABC transporter involved in vitamin B12 uptake, BtuC"/>
    <property type="match status" value="1"/>
</dbReference>
<organism evidence="8">
    <name type="scientific">Candidatus Moduliflexus flocculans</name>
    <dbReference type="NCBI Taxonomy" id="1499966"/>
    <lineage>
        <taxon>Bacteria</taxon>
        <taxon>Candidatus Moduliflexota</taxon>
        <taxon>Candidatus Moduliflexia</taxon>
        <taxon>Candidatus Moduliflexales</taxon>
        <taxon>Candidatus Moduliflexaceae</taxon>
    </lineage>
</organism>
<feature type="transmembrane region" description="Helical" evidence="7">
    <location>
        <begin position="91"/>
        <end position="108"/>
    </location>
</feature>
<evidence type="ECO:0000313" key="8">
    <source>
        <dbReference type="EMBL" id="GAK49263.1"/>
    </source>
</evidence>
<feature type="transmembrane region" description="Helical" evidence="7">
    <location>
        <begin position="12"/>
        <end position="33"/>
    </location>
</feature>
<keyword evidence="3 6" id="KW-0812">Transmembrane</keyword>
<evidence type="ECO:0000256" key="1">
    <source>
        <dbReference type="ARBA" id="ARBA00004141"/>
    </source>
</evidence>
<sequence length="273" mass="29711">MFEILQLEFMRNAVLAGILVSIACGIIGSYVVVNRTVSISGGIAHAAYGGIGLGYFLRVEPILIAIPFSLISAMIMGLIQRRTRQQADTLIGVFWALGMAVGIIFIDLTPGYTADLMSYLFGSILAVPTSSLIAMLIMNIVILIVVYLFYQEFLALSFDEEFSEVLSLPVEPLYLLQLGLTALTVVLTMRVVGLIMVIALLTIPAAISRQFTHKLHHMMILSSGLGMLFTLTGLYLSYSLNLTSGAMIILTAGAGFFLSMLIKKFTVRKKAII</sequence>
<keyword evidence="4 7" id="KW-1133">Transmembrane helix</keyword>
<dbReference type="GO" id="GO:0043190">
    <property type="term" value="C:ATP-binding cassette (ABC) transporter complex"/>
    <property type="evidence" value="ECO:0007669"/>
    <property type="project" value="InterPro"/>
</dbReference>
<dbReference type="PANTHER" id="PTHR30477:SF18">
    <property type="entry name" value="METAL TRANSPORT SYSTEM MEMBRANE PROTEIN CT_417-RELATED"/>
    <property type="match status" value="1"/>
</dbReference>
<dbReference type="STRING" id="1499966.U14_00484"/>
<evidence type="ECO:0000256" key="5">
    <source>
        <dbReference type="ARBA" id="ARBA00023136"/>
    </source>
</evidence>
<feature type="transmembrane region" description="Helical" evidence="7">
    <location>
        <begin position="174"/>
        <end position="207"/>
    </location>
</feature>
<protein>
    <submittedName>
        <fullName evidence="8">ABC-3 protein</fullName>
    </submittedName>
</protein>
<comment type="similarity">
    <text evidence="2 6">Belongs to the ABC-3 integral membrane protein family.</text>
</comment>
<proteinExistence type="inferred from homology"/>
<dbReference type="GO" id="GO:0055085">
    <property type="term" value="P:transmembrane transport"/>
    <property type="evidence" value="ECO:0007669"/>
    <property type="project" value="InterPro"/>
</dbReference>
<dbReference type="GO" id="GO:0010043">
    <property type="term" value="P:response to zinc ion"/>
    <property type="evidence" value="ECO:0007669"/>
    <property type="project" value="TreeGrafter"/>
</dbReference>
<dbReference type="AlphaFoldDB" id="A0A0S6VU42"/>
<gene>
    <name evidence="8" type="ORF">U14_00484</name>
</gene>
<dbReference type="EMBL" id="DF820455">
    <property type="protein sequence ID" value="GAK49263.1"/>
    <property type="molecule type" value="Genomic_DNA"/>
</dbReference>
<dbReference type="InterPro" id="IPR001626">
    <property type="entry name" value="ABC_TroCD"/>
</dbReference>
<dbReference type="Gene3D" id="1.10.3470.10">
    <property type="entry name" value="ABC transporter involved in vitamin B12 uptake, BtuC"/>
    <property type="match status" value="1"/>
</dbReference>
<dbReference type="CDD" id="cd06550">
    <property type="entry name" value="TM_ABC_iron-siderophores_like"/>
    <property type="match status" value="1"/>
</dbReference>
<feature type="transmembrane region" description="Helical" evidence="7">
    <location>
        <begin position="120"/>
        <end position="150"/>
    </location>
</feature>
<evidence type="ECO:0000256" key="4">
    <source>
        <dbReference type="ARBA" id="ARBA00022989"/>
    </source>
</evidence>
<keyword evidence="6" id="KW-0813">Transport</keyword>
<dbReference type="HOGENOM" id="CLU_028808_3_0_0"/>